<organism evidence="2 3">
    <name type="scientific">Linum trigynum</name>
    <dbReference type="NCBI Taxonomy" id="586398"/>
    <lineage>
        <taxon>Eukaryota</taxon>
        <taxon>Viridiplantae</taxon>
        <taxon>Streptophyta</taxon>
        <taxon>Embryophyta</taxon>
        <taxon>Tracheophyta</taxon>
        <taxon>Spermatophyta</taxon>
        <taxon>Magnoliopsida</taxon>
        <taxon>eudicotyledons</taxon>
        <taxon>Gunneridae</taxon>
        <taxon>Pentapetalae</taxon>
        <taxon>rosids</taxon>
        <taxon>fabids</taxon>
        <taxon>Malpighiales</taxon>
        <taxon>Linaceae</taxon>
        <taxon>Linum</taxon>
    </lineage>
</organism>
<proteinExistence type="predicted"/>
<dbReference type="AlphaFoldDB" id="A0AAV2GW87"/>
<dbReference type="EMBL" id="OZ034822">
    <property type="protein sequence ID" value="CAL1415016.1"/>
    <property type="molecule type" value="Genomic_DNA"/>
</dbReference>
<feature type="signal peptide" evidence="1">
    <location>
        <begin position="1"/>
        <end position="15"/>
    </location>
</feature>
<accession>A0AAV2GW87</accession>
<reference evidence="2 3" key="1">
    <citation type="submission" date="2024-04" db="EMBL/GenBank/DDBJ databases">
        <authorList>
            <person name="Fracassetti M."/>
        </authorList>
    </citation>
    <scope>NUCLEOTIDE SEQUENCE [LARGE SCALE GENOMIC DNA]</scope>
</reference>
<evidence type="ECO:0000313" key="2">
    <source>
        <dbReference type="EMBL" id="CAL1415016.1"/>
    </source>
</evidence>
<keyword evidence="3" id="KW-1185">Reference proteome</keyword>
<sequence>MVVLLLLNKILSVQSFRSEDGSDTFEIDDVMVLYQISGDFFRNATFFRFWRIQTTDSGRGYYPPIMKSIDPILHNLFSDAIFVIFWSTKGNFLWILKATDYGFNLRLFFND</sequence>
<gene>
    <name evidence="2" type="ORF">LTRI10_LOCUS54144</name>
</gene>
<protein>
    <submittedName>
        <fullName evidence="2">Uncharacterized protein</fullName>
    </submittedName>
</protein>
<dbReference type="Proteomes" id="UP001497516">
    <property type="component" value="Chromosome 9"/>
</dbReference>
<keyword evidence="1" id="KW-0732">Signal</keyword>
<name>A0AAV2GW87_9ROSI</name>
<feature type="chain" id="PRO_5043337522" evidence="1">
    <location>
        <begin position="16"/>
        <end position="111"/>
    </location>
</feature>
<evidence type="ECO:0000313" key="3">
    <source>
        <dbReference type="Proteomes" id="UP001497516"/>
    </source>
</evidence>
<evidence type="ECO:0000256" key="1">
    <source>
        <dbReference type="SAM" id="SignalP"/>
    </source>
</evidence>